<accession>A0ABW0TJ83</accession>
<dbReference type="Proteomes" id="UP001596109">
    <property type="component" value="Unassembled WGS sequence"/>
</dbReference>
<name>A0ABW0TJ83_9BACL</name>
<protein>
    <submittedName>
        <fullName evidence="2">Uncharacterized protein</fullName>
    </submittedName>
</protein>
<sequence length="40" mass="4951">MFNLPAETFWWLVPWPFIWVGLALVLYVKLKREDEKENDR</sequence>
<reference evidence="3" key="1">
    <citation type="journal article" date="2019" name="Int. J. Syst. Evol. Microbiol.">
        <title>The Global Catalogue of Microorganisms (GCM) 10K type strain sequencing project: providing services to taxonomists for standard genome sequencing and annotation.</title>
        <authorList>
            <consortium name="The Broad Institute Genomics Platform"/>
            <consortium name="The Broad Institute Genome Sequencing Center for Infectious Disease"/>
            <person name="Wu L."/>
            <person name="Ma J."/>
        </authorList>
    </citation>
    <scope>NUCLEOTIDE SEQUENCE [LARGE SCALE GENOMIC DNA]</scope>
    <source>
        <strain evidence="3">CGMCC 4.1434</strain>
    </source>
</reference>
<comment type="caution">
    <text evidence="2">The sequence shown here is derived from an EMBL/GenBank/DDBJ whole genome shotgun (WGS) entry which is preliminary data.</text>
</comment>
<gene>
    <name evidence="2" type="ORF">ACFPRA_11385</name>
</gene>
<keyword evidence="1" id="KW-0472">Membrane</keyword>
<keyword evidence="1" id="KW-0812">Transmembrane</keyword>
<evidence type="ECO:0000313" key="3">
    <source>
        <dbReference type="Proteomes" id="UP001596109"/>
    </source>
</evidence>
<keyword evidence="3" id="KW-1185">Reference proteome</keyword>
<dbReference type="EMBL" id="JBHSNO010000005">
    <property type="protein sequence ID" value="MFC5589495.1"/>
    <property type="molecule type" value="Genomic_DNA"/>
</dbReference>
<keyword evidence="1" id="KW-1133">Transmembrane helix</keyword>
<proteinExistence type="predicted"/>
<dbReference type="RefSeq" id="WP_255726619.1">
    <property type="nucleotide sequence ID" value="NZ_JBHSNO010000005.1"/>
</dbReference>
<evidence type="ECO:0000313" key="2">
    <source>
        <dbReference type="EMBL" id="MFC5589495.1"/>
    </source>
</evidence>
<feature type="transmembrane region" description="Helical" evidence="1">
    <location>
        <begin position="12"/>
        <end position="30"/>
    </location>
</feature>
<organism evidence="2 3">
    <name type="scientific">Sporosarcina soli</name>
    <dbReference type="NCBI Taxonomy" id="334736"/>
    <lineage>
        <taxon>Bacteria</taxon>
        <taxon>Bacillati</taxon>
        <taxon>Bacillota</taxon>
        <taxon>Bacilli</taxon>
        <taxon>Bacillales</taxon>
        <taxon>Caryophanaceae</taxon>
        <taxon>Sporosarcina</taxon>
    </lineage>
</organism>
<evidence type="ECO:0000256" key="1">
    <source>
        <dbReference type="SAM" id="Phobius"/>
    </source>
</evidence>